<keyword evidence="2" id="KW-1185">Reference proteome</keyword>
<comment type="caution">
    <text evidence="1">The sequence shown here is derived from an EMBL/GenBank/DDBJ whole genome shotgun (WGS) entry which is preliminary data.</text>
</comment>
<dbReference type="Proteomes" id="UP000617979">
    <property type="component" value="Unassembled WGS sequence"/>
</dbReference>
<proteinExistence type="predicted"/>
<gene>
    <name evidence="1" type="ORF">GCM10007416_35790</name>
</gene>
<protein>
    <submittedName>
        <fullName evidence="1">Uncharacterized protein</fullName>
    </submittedName>
</protein>
<sequence>MDVIERINAQKKERMEELKRNFPEVMKHLVLNGLEVSRALILGELKIFKEGVEIRCPSRGRMKNTATAYVAAKNLSRCVLLVRGCGGRRAGIIEGPAVKWSYSDGHGGTLWAVLERGKSFNMSIPPGFHGPMKKSRGYVHPDGRIEWEEEPSDGVREVTF</sequence>
<accession>A0ABQ1H7A8</accession>
<organism evidence="1 2">
    <name type="scientific">Kroppenstedtia guangzhouensis</name>
    <dbReference type="NCBI Taxonomy" id="1274356"/>
    <lineage>
        <taxon>Bacteria</taxon>
        <taxon>Bacillati</taxon>
        <taxon>Bacillota</taxon>
        <taxon>Bacilli</taxon>
        <taxon>Bacillales</taxon>
        <taxon>Thermoactinomycetaceae</taxon>
        <taxon>Kroppenstedtia</taxon>
    </lineage>
</organism>
<dbReference type="RefSeq" id="WP_188433962.1">
    <property type="nucleotide sequence ID" value="NZ_BMEX01000064.1"/>
</dbReference>
<evidence type="ECO:0000313" key="2">
    <source>
        <dbReference type="Proteomes" id="UP000617979"/>
    </source>
</evidence>
<reference evidence="2" key="1">
    <citation type="journal article" date="2019" name="Int. J. Syst. Evol. Microbiol.">
        <title>The Global Catalogue of Microorganisms (GCM) 10K type strain sequencing project: providing services to taxonomists for standard genome sequencing and annotation.</title>
        <authorList>
            <consortium name="The Broad Institute Genomics Platform"/>
            <consortium name="The Broad Institute Genome Sequencing Center for Infectious Disease"/>
            <person name="Wu L."/>
            <person name="Ma J."/>
        </authorList>
    </citation>
    <scope>NUCLEOTIDE SEQUENCE [LARGE SCALE GENOMIC DNA]</scope>
    <source>
        <strain evidence="2">CGMCC 1.12404</strain>
    </source>
</reference>
<dbReference type="EMBL" id="BMEX01000064">
    <property type="protein sequence ID" value="GGA59661.1"/>
    <property type="molecule type" value="Genomic_DNA"/>
</dbReference>
<name>A0ABQ1H7A8_9BACL</name>
<evidence type="ECO:0000313" key="1">
    <source>
        <dbReference type="EMBL" id="GGA59661.1"/>
    </source>
</evidence>